<name>B0NAV7_CLOS5</name>
<gene>
    <name evidence="1" type="ORF">HDCHBGLK_02967</name>
</gene>
<dbReference type="KEGG" id="csci:HDCHBGLK_02967"/>
<evidence type="ECO:0000313" key="1">
    <source>
        <dbReference type="EMBL" id="QBF75556.1"/>
    </source>
</evidence>
<proteinExistence type="predicted"/>
<protein>
    <submittedName>
        <fullName evidence="1">Uncharacterized protein</fullName>
    </submittedName>
</protein>
<dbReference type="AlphaFoldDB" id="B0NAV7"/>
<dbReference type="GeneID" id="62697155"/>
<dbReference type="HOGENOM" id="CLU_2328829_0_0_9"/>
<reference evidence="1 2" key="1">
    <citation type="journal article" date="2019" name="Appl. Environ. Microbiol.">
        <title>Clostridium scindens ATCC 35704: integration of nutritional requirements, the complete genome sequence, and global transcriptional responses to bile acids.</title>
        <authorList>
            <person name="Devendran S."/>
            <person name="Shrestha R."/>
            <person name="Alves J.M.P."/>
            <person name="Wolf P.G."/>
            <person name="Ly L."/>
            <person name="Hernandez A.G."/>
            <person name="Mendez-Garcia C."/>
            <person name="Inboden A."/>
            <person name="Wiley J."/>
            <person name="Paul O."/>
            <person name="Allen A."/>
            <person name="Springer E."/>
            <person name="Wright C.L."/>
            <person name="Fields C.J."/>
            <person name="Daniel S.L."/>
            <person name="Ridlon J.M."/>
        </authorList>
    </citation>
    <scope>NUCLEOTIDE SEQUENCE [LARGE SCALE GENOMIC DNA]</scope>
    <source>
        <strain evidence="1 2">ATCC 35704</strain>
    </source>
</reference>
<dbReference type="RefSeq" id="WP_004606127.1">
    <property type="nucleotide sequence ID" value="NZ_CP036170.1"/>
</dbReference>
<keyword evidence="2" id="KW-1185">Reference proteome</keyword>
<accession>B0NAV7</accession>
<sequence length="98" mass="11413">MIEIIIFRPTMKRALETWGLFREAAEANAEAKVTRYTPKIITKRYRIRFRSDGQQNEGLRADITVPFDPVMMSHSQFGREYCTLSSILELLKQEDGET</sequence>
<evidence type="ECO:0000313" key="2">
    <source>
        <dbReference type="Proteomes" id="UP000289664"/>
    </source>
</evidence>
<dbReference type="Proteomes" id="UP000289664">
    <property type="component" value="Chromosome"/>
</dbReference>
<organism evidence="1 2">
    <name type="scientific">Clostridium scindens (strain ATCC 35704 / DSM 5676 / VPI 13733 / 19)</name>
    <dbReference type="NCBI Taxonomy" id="411468"/>
    <lineage>
        <taxon>Bacteria</taxon>
        <taxon>Bacillati</taxon>
        <taxon>Bacillota</taxon>
        <taxon>Clostridia</taxon>
        <taxon>Lachnospirales</taxon>
        <taxon>Lachnospiraceae</taxon>
    </lineage>
</organism>
<dbReference type="EMBL" id="CP036170">
    <property type="protein sequence ID" value="QBF75556.1"/>
    <property type="molecule type" value="Genomic_DNA"/>
</dbReference>